<evidence type="ECO:0000256" key="1">
    <source>
        <dbReference type="SAM" id="SignalP"/>
    </source>
</evidence>
<proteinExistence type="predicted"/>
<evidence type="ECO:0000313" key="3">
    <source>
        <dbReference type="Proteomes" id="UP000027073"/>
    </source>
</evidence>
<dbReference type="VEuPathDB" id="FungiDB:PLEOSDRAFT_1069816"/>
<dbReference type="InParanoid" id="A0A067P5Z1"/>
<sequence length="100" mass="10281">MRAAIERFLPRSFSASLALVLCCLRFSIISFATGDNSEEDAGDGAMPGGGLNMLGVTAVLNSDDLPVECVRIGVNGSGATAVNASFPSDAFSFSNCDVIT</sequence>
<accession>A0A067P5Z1</accession>
<feature type="signal peptide" evidence="1">
    <location>
        <begin position="1"/>
        <end position="34"/>
    </location>
</feature>
<evidence type="ECO:0000313" key="2">
    <source>
        <dbReference type="EMBL" id="KDQ31802.1"/>
    </source>
</evidence>
<feature type="chain" id="PRO_5001647262" description="Secreted protein" evidence="1">
    <location>
        <begin position="35"/>
        <end position="100"/>
    </location>
</feature>
<protein>
    <recommendedName>
        <fullName evidence="4">Secreted protein</fullName>
    </recommendedName>
</protein>
<organism evidence="2 3">
    <name type="scientific">Pleurotus ostreatus (strain PC15)</name>
    <name type="common">Oyster mushroom</name>
    <dbReference type="NCBI Taxonomy" id="1137138"/>
    <lineage>
        <taxon>Eukaryota</taxon>
        <taxon>Fungi</taxon>
        <taxon>Dikarya</taxon>
        <taxon>Basidiomycota</taxon>
        <taxon>Agaricomycotina</taxon>
        <taxon>Agaricomycetes</taxon>
        <taxon>Agaricomycetidae</taxon>
        <taxon>Agaricales</taxon>
        <taxon>Pleurotineae</taxon>
        <taxon>Pleurotaceae</taxon>
        <taxon>Pleurotus</taxon>
    </lineage>
</organism>
<dbReference type="EMBL" id="KL198005">
    <property type="protein sequence ID" value="KDQ31802.1"/>
    <property type="molecule type" value="Genomic_DNA"/>
</dbReference>
<dbReference type="Proteomes" id="UP000027073">
    <property type="component" value="Unassembled WGS sequence"/>
</dbReference>
<dbReference type="AlphaFoldDB" id="A0A067P5Z1"/>
<name>A0A067P5Z1_PLEO1</name>
<dbReference type="HOGENOM" id="CLU_2307199_0_0_1"/>
<keyword evidence="1" id="KW-0732">Signal</keyword>
<evidence type="ECO:0008006" key="4">
    <source>
        <dbReference type="Google" id="ProtNLM"/>
    </source>
</evidence>
<gene>
    <name evidence="2" type="ORF">PLEOSDRAFT_1069816</name>
</gene>
<reference evidence="3" key="1">
    <citation type="journal article" date="2014" name="Proc. Natl. Acad. Sci. U.S.A.">
        <title>Extensive sampling of basidiomycete genomes demonstrates inadequacy of the white-rot/brown-rot paradigm for wood decay fungi.</title>
        <authorList>
            <person name="Riley R."/>
            <person name="Salamov A.A."/>
            <person name="Brown D.W."/>
            <person name="Nagy L.G."/>
            <person name="Floudas D."/>
            <person name="Held B.W."/>
            <person name="Levasseur A."/>
            <person name="Lombard V."/>
            <person name="Morin E."/>
            <person name="Otillar R."/>
            <person name="Lindquist E.A."/>
            <person name="Sun H."/>
            <person name="LaButti K.M."/>
            <person name="Schmutz J."/>
            <person name="Jabbour D."/>
            <person name="Luo H."/>
            <person name="Baker S.E."/>
            <person name="Pisabarro A.G."/>
            <person name="Walton J.D."/>
            <person name="Blanchette R.A."/>
            <person name="Henrissat B."/>
            <person name="Martin F."/>
            <person name="Cullen D."/>
            <person name="Hibbett D.S."/>
            <person name="Grigoriev I.V."/>
        </authorList>
    </citation>
    <scope>NUCLEOTIDE SEQUENCE [LARGE SCALE GENOMIC DNA]</scope>
    <source>
        <strain evidence="3">PC15</strain>
    </source>
</reference>